<evidence type="ECO:0000256" key="3">
    <source>
        <dbReference type="ARBA" id="ARBA00022630"/>
    </source>
</evidence>
<dbReference type="GO" id="GO:0009055">
    <property type="term" value="F:electron transfer activity"/>
    <property type="evidence" value="ECO:0007669"/>
    <property type="project" value="InterPro"/>
</dbReference>
<dbReference type="OrthoDB" id="9787579at2"/>
<dbReference type="GO" id="GO:0022900">
    <property type="term" value="P:electron transport chain"/>
    <property type="evidence" value="ECO:0007669"/>
    <property type="project" value="UniProtKB-UniRule"/>
</dbReference>
<evidence type="ECO:0000313" key="8">
    <source>
        <dbReference type="EMBL" id="SER61436.1"/>
    </source>
</evidence>
<accession>A0A1H9QLP2</accession>
<sequence>MNKKIIHDALILTAFTLILGFILGAVYNITKGPIDAAEEKTAQTAYKAVFKDADSFKKHSFNKNKINKQLSKKGYDDVIEDIQEAKDKNGKVIGYVLTVTAKDGSQGSITFSVGIKNDGTLNGYSITASGETPGLGLKASENEFSNQFKNKKVDKLEVVKQKPSQDNEIQAITGATITSKAVSNGCNAAIETFKTNLKGGKA</sequence>
<evidence type="ECO:0000256" key="1">
    <source>
        <dbReference type="ARBA" id="ARBA00022448"/>
    </source>
</evidence>
<protein>
    <recommendedName>
        <fullName evidence="6">Ion-translocating oxidoreductase complex subunit G</fullName>
        <ecNumber evidence="6">7.-.-.-</ecNumber>
    </recommendedName>
    <alternativeName>
        <fullName evidence="6">Rnf electron transport complex subunit G</fullName>
    </alternativeName>
</protein>
<comment type="cofactor">
    <cofactor evidence="6">
        <name>FMN</name>
        <dbReference type="ChEBI" id="CHEBI:58210"/>
    </cofactor>
</comment>
<dbReference type="PANTHER" id="PTHR36118">
    <property type="entry name" value="ION-TRANSLOCATING OXIDOREDUCTASE COMPLEX SUBUNIT G"/>
    <property type="match status" value="1"/>
</dbReference>
<dbReference type="EMBL" id="FOGW01000006">
    <property type="protein sequence ID" value="SER61436.1"/>
    <property type="molecule type" value="Genomic_DNA"/>
</dbReference>
<evidence type="ECO:0000256" key="6">
    <source>
        <dbReference type="HAMAP-Rule" id="MF_00479"/>
    </source>
</evidence>
<proteinExistence type="inferred from homology"/>
<evidence type="ECO:0000313" key="9">
    <source>
        <dbReference type="Proteomes" id="UP000182471"/>
    </source>
</evidence>
<organism evidence="8 9">
    <name type="scientific">Lachnobacterium bovis</name>
    <dbReference type="NCBI Taxonomy" id="140626"/>
    <lineage>
        <taxon>Bacteria</taxon>
        <taxon>Bacillati</taxon>
        <taxon>Bacillota</taxon>
        <taxon>Clostridia</taxon>
        <taxon>Lachnospirales</taxon>
        <taxon>Lachnospiraceae</taxon>
        <taxon>Lachnobacterium</taxon>
    </lineage>
</organism>
<comment type="similarity">
    <text evidence="6">Belongs to the RnfG family.</text>
</comment>
<dbReference type="InterPro" id="IPR007329">
    <property type="entry name" value="FMN-bd"/>
</dbReference>
<dbReference type="EC" id="7.-.-.-" evidence="6"/>
<dbReference type="PANTHER" id="PTHR36118:SF1">
    <property type="entry name" value="ION-TRANSLOCATING OXIDOREDUCTASE COMPLEX SUBUNIT G"/>
    <property type="match status" value="1"/>
</dbReference>
<reference evidence="9" key="1">
    <citation type="submission" date="2016-10" db="EMBL/GenBank/DDBJ databases">
        <authorList>
            <person name="Varghese N."/>
            <person name="Submissions S."/>
        </authorList>
    </citation>
    <scope>NUCLEOTIDE SEQUENCE [LARGE SCALE GENOMIC DNA]</scope>
    <source>
        <strain evidence="9">S1b</strain>
    </source>
</reference>
<dbReference type="GO" id="GO:0005886">
    <property type="term" value="C:plasma membrane"/>
    <property type="evidence" value="ECO:0007669"/>
    <property type="project" value="UniProtKB-SubCell"/>
</dbReference>
<dbReference type="SMART" id="SM00900">
    <property type="entry name" value="FMN_bind"/>
    <property type="match status" value="1"/>
</dbReference>
<keyword evidence="6" id="KW-1133">Transmembrane helix</keyword>
<dbReference type="RefSeq" id="WP_022748054.1">
    <property type="nucleotide sequence ID" value="NZ_FOGW01000006.1"/>
</dbReference>
<evidence type="ECO:0000256" key="4">
    <source>
        <dbReference type="ARBA" id="ARBA00022643"/>
    </source>
</evidence>
<dbReference type="Pfam" id="PF04205">
    <property type="entry name" value="FMN_bind"/>
    <property type="match status" value="1"/>
</dbReference>
<keyword evidence="3 6" id="KW-0285">Flavoprotein</keyword>
<feature type="domain" description="FMN-binding" evidence="7">
    <location>
        <begin position="104"/>
        <end position="193"/>
    </location>
</feature>
<comment type="subcellular location">
    <subcellularLocation>
        <location evidence="6">Cell membrane</location>
        <topology evidence="6">Single-pass membrane protein</topology>
    </subcellularLocation>
</comment>
<keyword evidence="2 6" id="KW-0597">Phosphoprotein</keyword>
<keyword evidence="6" id="KW-1003">Cell membrane</keyword>
<evidence type="ECO:0000256" key="5">
    <source>
        <dbReference type="ARBA" id="ARBA00022982"/>
    </source>
</evidence>
<keyword evidence="6" id="KW-1278">Translocase</keyword>
<gene>
    <name evidence="6" type="primary">rnfG</name>
    <name evidence="8" type="ORF">SAMN02910429_00605</name>
</gene>
<evidence type="ECO:0000256" key="2">
    <source>
        <dbReference type="ARBA" id="ARBA00022553"/>
    </source>
</evidence>
<keyword evidence="5 6" id="KW-0249">Electron transport</keyword>
<dbReference type="InterPro" id="IPR010209">
    <property type="entry name" value="Ion_transpt_RnfG/RsxG"/>
</dbReference>
<keyword evidence="9" id="KW-1185">Reference proteome</keyword>
<dbReference type="HAMAP" id="MF_00479">
    <property type="entry name" value="RsxG_RnfG"/>
    <property type="match status" value="1"/>
</dbReference>
<dbReference type="Proteomes" id="UP000182471">
    <property type="component" value="Unassembled WGS sequence"/>
</dbReference>
<keyword evidence="4 6" id="KW-0288">FMN</keyword>
<dbReference type="AlphaFoldDB" id="A0A1H9QLP2"/>
<dbReference type="GO" id="GO:0010181">
    <property type="term" value="F:FMN binding"/>
    <property type="evidence" value="ECO:0007669"/>
    <property type="project" value="InterPro"/>
</dbReference>
<keyword evidence="6" id="KW-0812">Transmembrane</keyword>
<comment type="function">
    <text evidence="6">Part of a membrane-bound complex that couples electron transfer with translocation of ions across the membrane.</text>
</comment>
<name>A0A1H9QLP2_9FIRM</name>
<dbReference type="PIRSF" id="PIRSF006091">
    <property type="entry name" value="E_trnsport_RnfG"/>
    <property type="match status" value="1"/>
</dbReference>
<evidence type="ECO:0000259" key="7">
    <source>
        <dbReference type="SMART" id="SM00900"/>
    </source>
</evidence>
<keyword evidence="6" id="KW-0472">Membrane</keyword>
<keyword evidence="1 6" id="KW-0813">Transport</keyword>
<comment type="subunit">
    <text evidence="6">The complex is composed of six subunits: RnfA, RnfB, RnfC, RnfD, RnfE and RnfG.</text>
</comment>
<dbReference type="NCBIfam" id="TIGR01947">
    <property type="entry name" value="rnfG"/>
    <property type="match status" value="1"/>
</dbReference>
<feature type="modified residue" description="FMN phosphoryl threonine" evidence="6">
    <location>
        <position position="176"/>
    </location>
</feature>